<evidence type="ECO:0000256" key="1">
    <source>
        <dbReference type="SAM" id="MobiDB-lite"/>
    </source>
</evidence>
<dbReference type="EMBL" id="PNBA02000005">
    <property type="protein sequence ID" value="KAG6424640.1"/>
    <property type="molecule type" value="Genomic_DNA"/>
</dbReference>
<evidence type="ECO:0000313" key="3">
    <source>
        <dbReference type="Proteomes" id="UP000298416"/>
    </source>
</evidence>
<gene>
    <name evidence="2" type="ORF">SASPL_115058</name>
</gene>
<reference evidence="2" key="1">
    <citation type="submission" date="2018-01" db="EMBL/GenBank/DDBJ databases">
        <authorList>
            <person name="Mao J.F."/>
        </authorList>
    </citation>
    <scope>NUCLEOTIDE SEQUENCE</scope>
    <source>
        <strain evidence="2">Huo1</strain>
        <tissue evidence="2">Leaf</tissue>
    </source>
</reference>
<proteinExistence type="predicted"/>
<keyword evidence="3" id="KW-1185">Reference proteome</keyword>
<organism evidence="2">
    <name type="scientific">Salvia splendens</name>
    <name type="common">Scarlet sage</name>
    <dbReference type="NCBI Taxonomy" id="180675"/>
    <lineage>
        <taxon>Eukaryota</taxon>
        <taxon>Viridiplantae</taxon>
        <taxon>Streptophyta</taxon>
        <taxon>Embryophyta</taxon>
        <taxon>Tracheophyta</taxon>
        <taxon>Spermatophyta</taxon>
        <taxon>Magnoliopsida</taxon>
        <taxon>eudicotyledons</taxon>
        <taxon>Gunneridae</taxon>
        <taxon>Pentapetalae</taxon>
        <taxon>asterids</taxon>
        <taxon>lamiids</taxon>
        <taxon>Lamiales</taxon>
        <taxon>Lamiaceae</taxon>
        <taxon>Nepetoideae</taxon>
        <taxon>Mentheae</taxon>
        <taxon>Salviinae</taxon>
        <taxon>Salvia</taxon>
        <taxon>Salvia subgen. Calosphace</taxon>
        <taxon>core Calosphace</taxon>
    </lineage>
</organism>
<feature type="region of interest" description="Disordered" evidence="1">
    <location>
        <begin position="1"/>
        <end position="21"/>
    </location>
</feature>
<accession>A0A8X8Y6T1</accession>
<dbReference type="AlphaFoldDB" id="A0A8X8Y6T1"/>
<reference evidence="2" key="2">
    <citation type="submission" date="2020-08" db="EMBL/GenBank/DDBJ databases">
        <title>Plant Genome Project.</title>
        <authorList>
            <person name="Zhang R.-G."/>
        </authorList>
    </citation>
    <scope>NUCLEOTIDE SEQUENCE</scope>
    <source>
        <strain evidence="2">Huo1</strain>
        <tissue evidence="2">Leaf</tissue>
    </source>
</reference>
<feature type="region of interest" description="Disordered" evidence="1">
    <location>
        <begin position="56"/>
        <end position="120"/>
    </location>
</feature>
<name>A0A8X8Y6T1_SALSN</name>
<evidence type="ECO:0000313" key="2">
    <source>
        <dbReference type="EMBL" id="KAG6424640.1"/>
    </source>
</evidence>
<sequence>MTTSEGGHPVSASFSSAPFITGLHPLPTASSALNAPALALEHILASIARVEARLDAEGRQPVSAQPRSRPDPDPPYDVASGQRRGSGDLRPISTSAISIATQPQHGFSGPSTARGPHRQTSWEISPWSRWAAIGLGYSVW</sequence>
<protein>
    <submittedName>
        <fullName evidence="2">Uncharacterized protein</fullName>
    </submittedName>
</protein>
<feature type="compositionally biased region" description="Polar residues" evidence="1">
    <location>
        <begin position="92"/>
        <end position="111"/>
    </location>
</feature>
<dbReference type="Proteomes" id="UP000298416">
    <property type="component" value="Unassembled WGS sequence"/>
</dbReference>
<comment type="caution">
    <text evidence="2">The sequence shown here is derived from an EMBL/GenBank/DDBJ whole genome shotgun (WGS) entry which is preliminary data.</text>
</comment>